<dbReference type="InterPro" id="IPR014016">
    <property type="entry name" value="UvrD-like_ATP-bd"/>
</dbReference>
<dbReference type="Gene3D" id="1.10.486.10">
    <property type="entry name" value="PCRA, domain 4"/>
    <property type="match status" value="1"/>
</dbReference>
<comment type="catalytic activity">
    <reaction evidence="8">
        <text>Couples ATP hydrolysis with the unwinding of duplex DNA by translocating in the 3'-5' direction.</text>
        <dbReference type="EC" id="5.6.2.4"/>
    </reaction>
</comment>
<dbReference type="GO" id="GO:0005524">
    <property type="term" value="F:ATP binding"/>
    <property type="evidence" value="ECO:0007669"/>
    <property type="project" value="UniProtKB-UniRule"/>
</dbReference>
<dbReference type="InterPro" id="IPR014017">
    <property type="entry name" value="DNA_helicase_UvrD-like_C"/>
</dbReference>
<name>A0AAJ4DM73_9BACT</name>
<organism evidence="14 15">
    <name type="scientific">Sulfurimonas xiamenensis</name>
    <dbReference type="NCBI Taxonomy" id="2590021"/>
    <lineage>
        <taxon>Bacteria</taxon>
        <taxon>Pseudomonadati</taxon>
        <taxon>Campylobacterota</taxon>
        <taxon>Epsilonproteobacteria</taxon>
        <taxon>Campylobacterales</taxon>
        <taxon>Sulfurimonadaceae</taxon>
        <taxon>Sulfurimonas</taxon>
    </lineage>
</organism>
<evidence type="ECO:0000313" key="15">
    <source>
        <dbReference type="Proteomes" id="UP000326061"/>
    </source>
</evidence>
<evidence type="ECO:0000256" key="4">
    <source>
        <dbReference type="ARBA" id="ARBA00022806"/>
    </source>
</evidence>
<evidence type="ECO:0000313" key="14">
    <source>
        <dbReference type="EMBL" id="QFR42878.1"/>
    </source>
</evidence>
<evidence type="ECO:0000256" key="12">
    <source>
        <dbReference type="PROSITE-ProRule" id="PRU00560"/>
    </source>
</evidence>
<dbReference type="InterPro" id="IPR027417">
    <property type="entry name" value="P-loop_NTPase"/>
</dbReference>
<reference evidence="15" key="1">
    <citation type="submission" date="2019-06" db="EMBL/GenBank/DDBJ databases">
        <title>Sulfurimonas gotlandica sp. nov., a chemoautotrophic and psychrotolerant epsilonproteobacterium isolated from a pelagic redoxcline, and an emended description of the genus Sulfurimonas.</title>
        <authorList>
            <person name="Wang S."/>
            <person name="Jiang L."/>
            <person name="Shao Z."/>
        </authorList>
    </citation>
    <scope>NUCLEOTIDE SEQUENCE [LARGE SCALE GENOMIC DNA]</scope>
    <source>
        <strain evidence="15">1-1N</strain>
    </source>
</reference>
<dbReference type="PANTHER" id="PTHR11070:SF2">
    <property type="entry name" value="ATP-DEPENDENT DNA HELICASE SRS2"/>
    <property type="match status" value="1"/>
</dbReference>
<evidence type="ECO:0000256" key="3">
    <source>
        <dbReference type="ARBA" id="ARBA00022801"/>
    </source>
</evidence>
<comment type="similarity">
    <text evidence="1">Belongs to the helicase family. UvrD subfamily.</text>
</comment>
<evidence type="ECO:0000256" key="7">
    <source>
        <dbReference type="ARBA" id="ARBA00023235"/>
    </source>
</evidence>
<evidence type="ECO:0000256" key="2">
    <source>
        <dbReference type="ARBA" id="ARBA00022741"/>
    </source>
</evidence>
<dbReference type="Pfam" id="PF00580">
    <property type="entry name" value="UvrD-helicase"/>
    <property type="match status" value="1"/>
</dbReference>
<dbReference type="GO" id="GO:0043138">
    <property type="term" value="F:3'-5' DNA helicase activity"/>
    <property type="evidence" value="ECO:0007669"/>
    <property type="project" value="UniProtKB-EC"/>
</dbReference>
<dbReference type="InterPro" id="IPR000212">
    <property type="entry name" value="DNA_helicase_UvrD/REP"/>
</dbReference>
<dbReference type="Proteomes" id="UP000326061">
    <property type="component" value="Chromosome"/>
</dbReference>
<evidence type="ECO:0000256" key="8">
    <source>
        <dbReference type="ARBA" id="ARBA00034617"/>
    </source>
</evidence>
<dbReference type="EMBL" id="CP041166">
    <property type="protein sequence ID" value="QFR42878.1"/>
    <property type="molecule type" value="Genomic_DNA"/>
</dbReference>
<dbReference type="InterPro" id="IPR013986">
    <property type="entry name" value="DExx_box_DNA_helicase_dom_sf"/>
</dbReference>
<evidence type="ECO:0000256" key="11">
    <source>
        <dbReference type="ARBA" id="ARBA00048988"/>
    </source>
</evidence>
<proteinExistence type="inferred from homology"/>
<accession>A0AAJ4DM73</accession>
<comment type="catalytic activity">
    <reaction evidence="11">
        <text>ATP + H2O = ADP + phosphate + H(+)</text>
        <dbReference type="Rhea" id="RHEA:13065"/>
        <dbReference type="ChEBI" id="CHEBI:15377"/>
        <dbReference type="ChEBI" id="CHEBI:15378"/>
        <dbReference type="ChEBI" id="CHEBI:30616"/>
        <dbReference type="ChEBI" id="CHEBI:43474"/>
        <dbReference type="ChEBI" id="CHEBI:456216"/>
        <dbReference type="EC" id="5.6.2.4"/>
    </reaction>
</comment>
<dbReference type="GO" id="GO:0016787">
    <property type="term" value="F:hydrolase activity"/>
    <property type="evidence" value="ECO:0007669"/>
    <property type="project" value="UniProtKB-UniRule"/>
</dbReference>
<keyword evidence="6" id="KW-0238">DNA-binding</keyword>
<dbReference type="Gene3D" id="1.10.10.160">
    <property type="match status" value="1"/>
</dbReference>
<dbReference type="SUPFAM" id="SSF52540">
    <property type="entry name" value="P-loop containing nucleoside triphosphate hydrolases"/>
    <property type="match status" value="1"/>
</dbReference>
<dbReference type="KEGG" id="suln:FJR47_02715"/>
<keyword evidence="5 12" id="KW-0067">ATP-binding</keyword>
<evidence type="ECO:0000256" key="1">
    <source>
        <dbReference type="ARBA" id="ARBA00009922"/>
    </source>
</evidence>
<keyword evidence="7" id="KW-0413">Isomerase</keyword>
<evidence type="ECO:0000256" key="5">
    <source>
        <dbReference type="ARBA" id="ARBA00022840"/>
    </source>
</evidence>
<gene>
    <name evidence="14" type="ORF">FJR47_02715</name>
</gene>
<feature type="binding site" evidence="12">
    <location>
        <begin position="22"/>
        <end position="29"/>
    </location>
    <ligand>
        <name>ATP</name>
        <dbReference type="ChEBI" id="CHEBI:30616"/>
    </ligand>
</feature>
<feature type="domain" description="UvrD-like helicase ATP-binding" evidence="13">
    <location>
        <begin position="1"/>
        <end position="286"/>
    </location>
</feature>
<evidence type="ECO:0000256" key="9">
    <source>
        <dbReference type="ARBA" id="ARBA00034808"/>
    </source>
</evidence>
<evidence type="ECO:0000256" key="6">
    <source>
        <dbReference type="ARBA" id="ARBA00023125"/>
    </source>
</evidence>
<dbReference type="GO" id="GO:0000725">
    <property type="term" value="P:recombinational repair"/>
    <property type="evidence" value="ECO:0007669"/>
    <property type="project" value="TreeGrafter"/>
</dbReference>
<dbReference type="Pfam" id="PF13361">
    <property type="entry name" value="UvrD_C"/>
    <property type="match status" value="2"/>
</dbReference>
<protein>
    <recommendedName>
        <fullName evidence="9">DNA 3'-5' helicase</fullName>
        <ecNumber evidence="9">5.6.2.4</ecNumber>
    </recommendedName>
    <alternativeName>
        <fullName evidence="10">DNA 3'-5' helicase II</fullName>
    </alternativeName>
</protein>
<evidence type="ECO:0000256" key="10">
    <source>
        <dbReference type="ARBA" id="ARBA00034923"/>
    </source>
</evidence>
<dbReference type="RefSeq" id="WP_152298941.1">
    <property type="nucleotide sequence ID" value="NZ_CP041166.1"/>
</dbReference>
<evidence type="ECO:0000259" key="13">
    <source>
        <dbReference type="PROSITE" id="PS51198"/>
    </source>
</evidence>
<sequence>MKGLNDRQIQAVEAIGNTIVISGAGAGKTTVFVERLQKLLRANYPDKILALTFTQKAANEFNHRLNTREEMKYLGTFHAVFFKLLQSMTQFEQSKYSYLSSMQIYDEYRYNYYLEHNFHSELFDTKQFKVKIESPLKLSEFISKNIELALECENIEMFFEKLNVLLKEKLHYKSNINIIQAFFEQKRANGVLNFDDILIETYFFIKEDEFNRTTLQKKFNHILVDEFQDTNSIVLEILQMIQTNNLFMVGDPYQSIYSFQGANFKKTIELIEATPIIQLNTNYRSSKNIVNFSNAFIDTSLTEKLEDIQPVTATDEKPNSDIKVLENISDFTLPELIHKSNDELNDICILARNNYHIQEIKDILEKWQVPYQKRNYQELEYILYAMLLMIKNNYVADDIYFERFEIDEWRKIIDAAQAHSIVDTVAAITQIFHSNNITNYLINRGYEELEERLHIWQDKIYKIFSQENTELFLKNVQTRLNHWLQEQNYITQDGVQIMSIHKSKGLEFNTVILYNFEDGVFPRNLDDEEEKRLYYVAITRAKENLIITSKKEINTYTKNLLHKPYMQHQVVSNPNKQTLEFENSFYDDIDFTGSDRVAFIEIDEVTYTQKYQDSNAKALINNFIKETNKQLQTKKIKDINALSTDDIEFMLLLLEEFKTINEIYNIPLKVAINAIDTTRELFLNDERINYDYLNNTFTDAIHHLINYTNWADIDVESDDVLWMKRFKKIVVNAVSKKYTDITKEKSKKALEIRQAKIDKKLKNSHIYEYEEFVASMKNDYFIKSDKEKRYFTNTVLGMYDTLNEQPMVDLSDEKYQTLLRDTIIDFGYDQLNGYQYQQEMLMGNFINNRKKLLATKRWSKIKYIEHKNQDKRASFITFTLPSEWHRWKTKAKSLTEERKYGDKAILEDNPNFQMCGHNLEEHIINSAKKINEVWTYFYHILKTSISNYQKRYPEFTNADVAYFRQLEPHKNMTSHIHILIFVDDEIDYLVRDAYRKTIINFNLNPKFNDFQKILKVEDVKSIDFNKLLLEKLELIQEIRNLEDNFASELVIKKAQKRLTKIDKILFNKVASPASYIAKYTMKNAFADNDDDKDILFFNAWESMLGSEVKITGISNYEHTTQLHLDKMYKWYQENAPHVLSAMKRTNKPLYYWLEKEELNGNFRFEYERRVKEGFKNAEFLKDVNSLFLDTRNDNVTDDVVWEHAANEVLHDSKDYTHIRTDKKIIGFYVSKTLIDKHLDSRCVLRHNISKRRADYPHHSFLPTEDMIDTIYTQANANLEILDGKLYQKLYVEDMYIKGYISEDEIMSYVDFMIDEAYLQKIKNYPNYKDNVQKEMQLSFLEPLLVA</sequence>
<dbReference type="EC" id="5.6.2.4" evidence="9"/>
<dbReference type="PROSITE" id="PS51198">
    <property type="entry name" value="UVRD_HELICASE_ATP_BIND"/>
    <property type="match status" value="1"/>
</dbReference>
<dbReference type="CDD" id="cd17932">
    <property type="entry name" value="DEXQc_UvrD"/>
    <property type="match status" value="1"/>
</dbReference>
<keyword evidence="2 12" id="KW-0547">Nucleotide-binding</keyword>
<keyword evidence="3 12" id="KW-0378">Hydrolase</keyword>
<keyword evidence="15" id="KW-1185">Reference proteome</keyword>
<keyword evidence="4 12" id="KW-0347">Helicase</keyword>
<dbReference type="GO" id="GO:0003677">
    <property type="term" value="F:DNA binding"/>
    <property type="evidence" value="ECO:0007669"/>
    <property type="project" value="UniProtKB-KW"/>
</dbReference>
<dbReference type="PANTHER" id="PTHR11070">
    <property type="entry name" value="UVRD / RECB / PCRA DNA HELICASE FAMILY MEMBER"/>
    <property type="match status" value="1"/>
</dbReference>
<dbReference type="Gene3D" id="3.40.50.300">
    <property type="entry name" value="P-loop containing nucleotide triphosphate hydrolases"/>
    <property type="match status" value="3"/>
</dbReference>